<dbReference type="InterPro" id="IPR009297">
    <property type="entry name" value="DUF952"/>
</dbReference>
<gene>
    <name evidence="1" type="ORF">F3Y22_tig00110630pilonHSYRG00033</name>
</gene>
<dbReference type="Pfam" id="PF06108">
    <property type="entry name" value="DUF952"/>
    <property type="match status" value="1"/>
</dbReference>
<keyword evidence="2" id="KW-1185">Reference proteome</keyword>
<name>A0A6A3A1G1_HIBSY</name>
<proteinExistence type="predicted"/>
<dbReference type="PANTHER" id="PTHR34129:SF1">
    <property type="entry name" value="DUF952 DOMAIN-CONTAINING PROTEIN"/>
    <property type="match status" value="1"/>
</dbReference>
<comment type="caution">
    <text evidence="1">The sequence shown here is derived from an EMBL/GenBank/DDBJ whole genome shotgun (WGS) entry which is preliminary data.</text>
</comment>
<accession>A0A6A3A1G1</accession>
<dbReference type="AlphaFoldDB" id="A0A6A3A1G1"/>
<dbReference type="OrthoDB" id="3335358at2759"/>
<sequence length="125" mass="13850">MASGEGEEFVYRISTAEDWEALRKNGSTFGGDLDKSSGFIHFSSLHQVKPTLQNFFSNVKLDLYLLQIDTKKLGGELVYELVDGSNKFPHFYGPSRSFAPLPLDAVTKAEKLSVVDGHFSCSLLN</sequence>
<dbReference type="PANTHER" id="PTHR34129">
    <property type="entry name" value="BLR1139 PROTEIN"/>
    <property type="match status" value="1"/>
</dbReference>
<evidence type="ECO:0000313" key="2">
    <source>
        <dbReference type="Proteomes" id="UP000436088"/>
    </source>
</evidence>
<evidence type="ECO:0000313" key="1">
    <source>
        <dbReference type="EMBL" id="KAE8697162.1"/>
    </source>
</evidence>
<protein>
    <submittedName>
        <fullName evidence="1">Boron transporter 1-like</fullName>
    </submittedName>
</protein>
<reference evidence="1" key="1">
    <citation type="submission" date="2019-09" db="EMBL/GenBank/DDBJ databases">
        <title>Draft genome information of white flower Hibiscus syriacus.</title>
        <authorList>
            <person name="Kim Y.-M."/>
        </authorList>
    </citation>
    <scope>NUCLEOTIDE SEQUENCE [LARGE SCALE GENOMIC DNA]</scope>
    <source>
        <strain evidence="1">YM2019G1</strain>
    </source>
</reference>
<dbReference type="SUPFAM" id="SSF56399">
    <property type="entry name" value="ADP-ribosylation"/>
    <property type="match status" value="1"/>
</dbReference>
<dbReference type="Proteomes" id="UP000436088">
    <property type="component" value="Unassembled WGS sequence"/>
</dbReference>
<dbReference type="EMBL" id="VEPZ02001054">
    <property type="protein sequence ID" value="KAE8697162.1"/>
    <property type="molecule type" value="Genomic_DNA"/>
</dbReference>
<organism evidence="1 2">
    <name type="scientific">Hibiscus syriacus</name>
    <name type="common">Rose of Sharon</name>
    <dbReference type="NCBI Taxonomy" id="106335"/>
    <lineage>
        <taxon>Eukaryota</taxon>
        <taxon>Viridiplantae</taxon>
        <taxon>Streptophyta</taxon>
        <taxon>Embryophyta</taxon>
        <taxon>Tracheophyta</taxon>
        <taxon>Spermatophyta</taxon>
        <taxon>Magnoliopsida</taxon>
        <taxon>eudicotyledons</taxon>
        <taxon>Gunneridae</taxon>
        <taxon>Pentapetalae</taxon>
        <taxon>rosids</taxon>
        <taxon>malvids</taxon>
        <taxon>Malvales</taxon>
        <taxon>Malvaceae</taxon>
        <taxon>Malvoideae</taxon>
        <taxon>Hibiscus</taxon>
    </lineage>
</organism>
<dbReference type="Gene3D" id="3.20.170.20">
    <property type="entry name" value="Protein of unknown function DUF952"/>
    <property type="match status" value="1"/>
</dbReference>